<feature type="transmembrane region" description="Helical" evidence="8">
    <location>
        <begin position="73"/>
        <end position="92"/>
    </location>
</feature>
<comment type="subcellular location">
    <subcellularLocation>
        <location evidence="1">Membrane</location>
        <topology evidence="1">Multi-pass membrane protein</topology>
    </subcellularLocation>
</comment>
<organism evidence="10 11">
    <name type="scientific">Papaver atlanticum</name>
    <dbReference type="NCBI Taxonomy" id="357466"/>
    <lineage>
        <taxon>Eukaryota</taxon>
        <taxon>Viridiplantae</taxon>
        <taxon>Streptophyta</taxon>
        <taxon>Embryophyta</taxon>
        <taxon>Tracheophyta</taxon>
        <taxon>Spermatophyta</taxon>
        <taxon>Magnoliopsida</taxon>
        <taxon>Ranunculales</taxon>
        <taxon>Papaveraceae</taxon>
        <taxon>Papaveroideae</taxon>
        <taxon>Papaver</taxon>
    </lineage>
</organism>
<dbReference type="GO" id="GO:0005783">
    <property type="term" value="C:endoplasmic reticulum"/>
    <property type="evidence" value="ECO:0007669"/>
    <property type="project" value="TreeGrafter"/>
</dbReference>
<protein>
    <recommendedName>
        <fullName evidence="8">S-acyltransferase</fullName>
        <ecNumber evidence="8">2.3.1.225</ecNumber>
    </recommendedName>
    <alternativeName>
        <fullName evidence="8">Palmitoyltransferase</fullName>
    </alternativeName>
</protein>
<dbReference type="InterPro" id="IPR001594">
    <property type="entry name" value="Palmitoyltrfase_DHHC"/>
</dbReference>
<keyword evidence="5 8" id="KW-1133">Transmembrane helix</keyword>
<dbReference type="AlphaFoldDB" id="A0AAD4RUR0"/>
<feature type="transmembrane region" description="Helical" evidence="8">
    <location>
        <begin position="236"/>
        <end position="260"/>
    </location>
</feature>
<evidence type="ECO:0000256" key="7">
    <source>
        <dbReference type="ARBA" id="ARBA00023315"/>
    </source>
</evidence>
<feature type="transmembrane region" description="Helical" evidence="8">
    <location>
        <begin position="47"/>
        <end position="66"/>
    </location>
</feature>
<dbReference type="GO" id="GO:0019706">
    <property type="term" value="F:protein-cysteine S-palmitoyltransferase activity"/>
    <property type="evidence" value="ECO:0007669"/>
    <property type="project" value="UniProtKB-EC"/>
</dbReference>
<proteinExistence type="inferred from homology"/>
<keyword evidence="3 8" id="KW-0808">Transferase</keyword>
<dbReference type="PANTHER" id="PTHR22883:SF127">
    <property type="entry name" value="ZDHHC-TYPE PALMITOYLTRANSFERASE 3-RELATED"/>
    <property type="match status" value="1"/>
</dbReference>
<evidence type="ECO:0000313" key="10">
    <source>
        <dbReference type="EMBL" id="KAI3832790.1"/>
    </source>
</evidence>
<evidence type="ECO:0000256" key="5">
    <source>
        <dbReference type="ARBA" id="ARBA00022989"/>
    </source>
</evidence>
<sequence length="316" mass="36226">MRGLGFQKDLKFSWKSIYPMLISCIFVVISQLSLTLIPHYFSSSPLLLQLCFSVALLLIITVLCRIPKRLLKIYASAPAFVFFNIFFIWIVYNLVIRTSVSLVTNIVLNAECALLLFGFHSILYSDPGWVINEDSTSDQLVETEVIGTSYLENSFPTMRVRYCKRCKAYIKGFDHHCPAFGNCIGQNNHLLFMVLLVGFITLEASYIVCSNQCMEDITKSKITGRPMLESTLSGKLVISTMLFSLLQVLWKVIFFIWHIYCACVNIKTDEWINWRKYPEFQLFHPQAGQSYPEIGFINPYDKGVLANIKEILSPRT</sequence>
<dbReference type="Pfam" id="PF01529">
    <property type="entry name" value="DHHC"/>
    <property type="match status" value="1"/>
</dbReference>
<reference evidence="10" key="1">
    <citation type="submission" date="2022-04" db="EMBL/GenBank/DDBJ databases">
        <title>A functionally conserved STORR gene fusion in Papaver species that diverged 16.8 million years ago.</title>
        <authorList>
            <person name="Catania T."/>
        </authorList>
    </citation>
    <scope>NUCLEOTIDE SEQUENCE</scope>
    <source>
        <strain evidence="10">S-188037</strain>
    </source>
</reference>
<comment type="catalytic activity">
    <reaction evidence="8">
        <text>L-cysteinyl-[protein] + hexadecanoyl-CoA = S-hexadecanoyl-L-cysteinyl-[protein] + CoA</text>
        <dbReference type="Rhea" id="RHEA:36683"/>
        <dbReference type="Rhea" id="RHEA-COMP:10131"/>
        <dbReference type="Rhea" id="RHEA-COMP:11032"/>
        <dbReference type="ChEBI" id="CHEBI:29950"/>
        <dbReference type="ChEBI" id="CHEBI:57287"/>
        <dbReference type="ChEBI" id="CHEBI:57379"/>
        <dbReference type="ChEBI" id="CHEBI:74151"/>
        <dbReference type="EC" id="2.3.1.225"/>
    </reaction>
</comment>
<keyword evidence="4 8" id="KW-0812">Transmembrane</keyword>
<dbReference type="PROSITE" id="PS50216">
    <property type="entry name" value="DHHC"/>
    <property type="match status" value="1"/>
</dbReference>
<evidence type="ECO:0000256" key="1">
    <source>
        <dbReference type="ARBA" id="ARBA00004141"/>
    </source>
</evidence>
<feature type="transmembrane region" description="Helical" evidence="8">
    <location>
        <begin position="190"/>
        <end position="209"/>
    </location>
</feature>
<dbReference type="PANTHER" id="PTHR22883">
    <property type="entry name" value="ZINC FINGER DHHC DOMAIN CONTAINING PROTEIN"/>
    <property type="match status" value="1"/>
</dbReference>
<evidence type="ECO:0000256" key="3">
    <source>
        <dbReference type="ARBA" id="ARBA00022679"/>
    </source>
</evidence>
<name>A0AAD4RUR0_9MAGN</name>
<keyword evidence="7 8" id="KW-0012">Acyltransferase</keyword>
<dbReference type="GO" id="GO:0016020">
    <property type="term" value="C:membrane"/>
    <property type="evidence" value="ECO:0007669"/>
    <property type="project" value="UniProtKB-SubCell"/>
</dbReference>
<keyword evidence="6 8" id="KW-0472">Membrane</keyword>
<comment type="similarity">
    <text evidence="2 8">Belongs to the DHHC palmitoyltransferase family.</text>
</comment>
<evidence type="ECO:0000256" key="4">
    <source>
        <dbReference type="ARBA" id="ARBA00022692"/>
    </source>
</evidence>
<evidence type="ECO:0000256" key="8">
    <source>
        <dbReference type="RuleBase" id="RU079119"/>
    </source>
</evidence>
<evidence type="ECO:0000256" key="6">
    <source>
        <dbReference type="ARBA" id="ARBA00023136"/>
    </source>
</evidence>
<gene>
    <name evidence="10" type="ORF">MKW98_002336</name>
</gene>
<dbReference type="GO" id="GO:0006612">
    <property type="term" value="P:protein targeting to membrane"/>
    <property type="evidence" value="ECO:0007669"/>
    <property type="project" value="TreeGrafter"/>
</dbReference>
<evidence type="ECO:0000313" key="11">
    <source>
        <dbReference type="Proteomes" id="UP001202328"/>
    </source>
</evidence>
<comment type="domain">
    <text evidence="8">The DHHC domain is required for palmitoyltransferase activity.</text>
</comment>
<feature type="transmembrane region" description="Helical" evidence="8">
    <location>
        <begin position="20"/>
        <end position="41"/>
    </location>
</feature>
<evidence type="ECO:0000259" key="9">
    <source>
        <dbReference type="Pfam" id="PF01529"/>
    </source>
</evidence>
<dbReference type="EC" id="2.3.1.225" evidence="8"/>
<dbReference type="GO" id="GO:0005794">
    <property type="term" value="C:Golgi apparatus"/>
    <property type="evidence" value="ECO:0007669"/>
    <property type="project" value="TreeGrafter"/>
</dbReference>
<keyword evidence="11" id="KW-1185">Reference proteome</keyword>
<dbReference type="EMBL" id="JAJJMB010017986">
    <property type="protein sequence ID" value="KAI3832790.1"/>
    <property type="molecule type" value="Genomic_DNA"/>
</dbReference>
<comment type="caution">
    <text evidence="10">The sequence shown here is derived from an EMBL/GenBank/DDBJ whole genome shotgun (WGS) entry which is preliminary data.</text>
</comment>
<evidence type="ECO:0000256" key="2">
    <source>
        <dbReference type="ARBA" id="ARBA00008574"/>
    </source>
</evidence>
<accession>A0AAD4RUR0</accession>
<dbReference type="InterPro" id="IPR039859">
    <property type="entry name" value="PFA4/ZDH16/20/ERF2-like"/>
</dbReference>
<dbReference type="Proteomes" id="UP001202328">
    <property type="component" value="Unassembled WGS sequence"/>
</dbReference>
<feature type="domain" description="Palmitoyltransferase DHHC" evidence="9">
    <location>
        <begin position="157"/>
        <end position="274"/>
    </location>
</feature>